<dbReference type="EMBL" id="CP032382">
    <property type="protein sequence ID" value="AYB29190.1"/>
    <property type="molecule type" value="Genomic_DNA"/>
</dbReference>
<dbReference type="KEGG" id="chk:D4L85_00705"/>
<organism evidence="1 2">
    <name type="scientific">Chryseolinea soli</name>
    <dbReference type="NCBI Taxonomy" id="2321403"/>
    <lineage>
        <taxon>Bacteria</taxon>
        <taxon>Pseudomonadati</taxon>
        <taxon>Bacteroidota</taxon>
        <taxon>Cytophagia</taxon>
        <taxon>Cytophagales</taxon>
        <taxon>Fulvivirgaceae</taxon>
        <taxon>Chryseolinea</taxon>
    </lineage>
</organism>
<protein>
    <submittedName>
        <fullName evidence="1">Uncharacterized protein</fullName>
    </submittedName>
</protein>
<dbReference type="Proteomes" id="UP000266183">
    <property type="component" value="Chromosome"/>
</dbReference>
<sequence length="174" mass="20506">MALVCCEPRRSIKKNGASHKNRLSIEICAFDEMISLNGKWSENHLSDLYCSKDEYSDNKWCESSKYVQVNGNDYELSRYYFYTDSTLSRFDVKMVKRYKYSFRSEAMKTAFINKFICKDSPWLQRGILTADKFDTLVFDKVHFGYGFYEGETTDGDRYSKLTCSWWIDLDSLSQ</sequence>
<gene>
    <name evidence="1" type="ORF">D4L85_00705</name>
</gene>
<proteinExistence type="predicted"/>
<reference evidence="2" key="1">
    <citation type="submission" date="2018-09" db="EMBL/GenBank/DDBJ databases">
        <title>Chryseolinea sp. KIS68-18 isolated from soil.</title>
        <authorList>
            <person name="Weon H.-Y."/>
            <person name="Kwon S.-W."/>
            <person name="Lee S.A."/>
        </authorList>
    </citation>
    <scope>NUCLEOTIDE SEQUENCE [LARGE SCALE GENOMIC DNA]</scope>
    <source>
        <strain evidence="2">KIS68-18</strain>
    </source>
</reference>
<evidence type="ECO:0000313" key="2">
    <source>
        <dbReference type="Proteomes" id="UP000266183"/>
    </source>
</evidence>
<keyword evidence="2" id="KW-1185">Reference proteome</keyword>
<name>A0A385SIJ9_9BACT</name>
<dbReference type="AlphaFoldDB" id="A0A385SIJ9"/>
<accession>A0A385SIJ9</accession>
<evidence type="ECO:0000313" key="1">
    <source>
        <dbReference type="EMBL" id="AYB29190.1"/>
    </source>
</evidence>